<sequence length="165" mass="18715">MNVLLRLGLLLGFTAVFLQIAVFLQPLLPKQYQIAPVCETISQALTESHFYEKHQQSSHHQHHLASHDSVLDNSVIHGSAMNQLSAHADHHAETSTSSHHHDAGHQCQYCTVYGNLVLPPELEVKEVLDRIQVRLFAFQKAFRHVYFVLQRLFLLPQGRAPPLFA</sequence>
<organism evidence="1 2">
    <name type="scientific">Acinetobacter wuhouensis</name>
    <dbReference type="NCBI Taxonomy" id="1879050"/>
    <lineage>
        <taxon>Bacteria</taxon>
        <taxon>Pseudomonadati</taxon>
        <taxon>Pseudomonadota</taxon>
        <taxon>Gammaproteobacteria</taxon>
        <taxon>Moraxellales</taxon>
        <taxon>Moraxellaceae</taxon>
        <taxon>Acinetobacter</taxon>
    </lineage>
</organism>
<dbReference type="AlphaFoldDB" id="A0A3G2SYW6"/>
<gene>
    <name evidence="1" type="ORF">CDG68_04050</name>
</gene>
<name>A0A3G2SYW6_9GAMM</name>
<protein>
    <submittedName>
        <fullName evidence="1">DUF2946 domain-containing protein</fullName>
    </submittedName>
</protein>
<dbReference type="EMBL" id="CP033133">
    <property type="protein sequence ID" value="AYO52897.1"/>
    <property type="molecule type" value="Genomic_DNA"/>
</dbReference>
<evidence type="ECO:0000313" key="1">
    <source>
        <dbReference type="EMBL" id="AYO52897.1"/>
    </source>
</evidence>
<proteinExistence type="predicted"/>
<reference evidence="1 2" key="1">
    <citation type="submission" date="2018-10" db="EMBL/GenBank/DDBJ databases">
        <title>The complete genome of Acinetobacter wuhouensis strain WCHAW010062.</title>
        <authorList>
            <person name="Hu Y."/>
            <person name="Long H."/>
            <person name="Feng Y."/>
            <person name="Zong Z."/>
        </authorList>
    </citation>
    <scope>NUCLEOTIDE SEQUENCE [LARGE SCALE GENOMIC DNA]</scope>
    <source>
        <strain evidence="1 2">WCHAW010062</strain>
    </source>
</reference>
<accession>A0A3G2SYW6</accession>
<dbReference type="Proteomes" id="UP000279962">
    <property type="component" value="Chromosome"/>
</dbReference>
<evidence type="ECO:0000313" key="2">
    <source>
        <dbReference type="Proteomes" id="UP000279962"/>
    </source>
</evidence>